<protein>
    <submittedName>
        <fullName evidence="1">Uncharacterized protein</fullName>
    </submittedName>
</protein>
<reference evidence="1" key="1">
    <citation type="journal article" date="2023" name="bioRxiv">
        <title>Improved chromosome-level genome assembly for marigold (Tagetes erecta).</title>
        <authorList>
            <person name="Jiang F."/>
            <person name="Yuan L."/>
            <person name="Wang S."/>
            <person name="Wang H."/>
            <person name="Xu D."/>
            <person name="Wang A."/>
            <person name="Fan W."/>
        </authorList>
    </citation>
    <scope>NUCLEOTIDE SEQUENCE</scope>
    <source>
        <strain evidence="1">WSJ</strain>
        <tissue evidence="1">Leaf</tissue>
    </source>
</reference>
<organism evidence="1 2">
    <name type="scientific">Tagetes erecta</name>
    <name type="common">African marigold</name>
    <dbReference type="NCBI Taxonomy" id="13708"/>
    <lineage>
        <taxon>Eukaryota</taxon>
        <taxon>Viridiplantae</taxon>
        <taxon>Streptophyta</taxon>
        <taxon>Embryophyta</taxon>
        <taxon>Tracheophyta</taxon>
        <taxon>Spermatophyta</taxon>
        <taxon>Magnoliopsida</taxon>
        <taxon>eudicotyledons</taxon>
        <taxon>Gunneridae</taxon>
        <taxon>Pentapetalae</taxon>
        <taxon>asterids</taxon>
        <taxon>campanulids</taxon>
        <taxon>Asterales</taxon>
        <taxon>Asteraceae</taxon>
        <taxon>Asteroideae</taxon>
        <taxon>Heliantheae alliance</taxon>
        <taxon>Tageteae</taxon>
        <taxon>Tagetes</taxon>
    </lineage>
</organism>
<evidence type="ECO:0000313" key="2">
    <source>
        <dbReference type="Proteomes" id="UP001229421"/>
    </source>
</evidence>
<name>A0AAD8KM36_TARER</name>
<sequence>MDFGEQVLADYPHLQFEPNSRQFTRYTSLVRMEPEPNVMVGREFLKTVQEEDRYNEIVGVNSPWSRLFEMNFPAYRELTLEFYCTFICRPRPGDTPEYPIYQGSDTTQAEVYFRLFGIDHFLSMEQFAVAIGLYTEAETRQPLYTEAVHKTAKGVLQL</sequence>
<dbReference type="AlphaFoldDB" id="A0AAD8KM36"/>
<comment type="caution">
    <text evidence="1">The sequence shown here is derived from an EMBL/GenBank/DDBJ whole genome shotgun (WGS) entry which is preliminary data.</text>
</comment>
<gene>
    <name evidence="1" type="ORF">QVD17_20659</name>
</gene>
<keyword evidence="2" id="KW-1185">Reference proteome</keyword>
<dbReference type="Proteomes" id="UP001229421">
    <property type="component" value="Unassembled WGS sequence"/>
</dbReference>
<accession>A0AAD8KM36</accession>
<proteinExistence type="predicted"/>
<evidence type="ECO:0000313" key="1">
    <source>
        <dbReference type="EMBL" id="KAK1425308.1"/>
    </source>
</evidence>
<dbReference type="EMBL" id="JAUHHV010000005">
    <property type="protein sequence ID" value="KAK1425308.1"/>
    <property type="molecule type" value="Genomic_DNA"/>
</dbReference>